<dbReference type="EMBL" id="RAQO01000005">
    <property type="protein sequence ID" value="RKF18791.1"/>
    <property type="molecule type" value="Genomic_DNA"/>
</dbReference>
<proteinExistence type="predicted"/>
<dbReference type="Gene3D" id="3.90.550.10">
    <property type="entry name" value="Spore Coat Polysaccharide Biosynthesis Protein SpsA, Chain A"/>
    <property type="match status" value="1"/>
</dbReference>
<evidence type="ECO:0000259" key="3">
    <source>
        <dbReference type="Pfam" id="PF00535"/>
    </source>
</evidence>
<evidence type="ECO:0000313" key="5">
    <source>
        <dbReference type="Proteomes" id="UP000286482"/>
    </source>
</evidence>
<dbReference type="OrthoDB" id="9802649at2"/>
<organism evidence="4 5">
    <name type="scientific">Alginatibacterium sediminis</name>
    <dbReference type="NCBI Taxonomy" id="2164068"/>
    <lineage>
        <taxon>Bacteria</taxon>
        <taxon>Pseudomonadati</taxon>
        <taxon>Pseudomonadota</taxon>
        <taxon>Gammaproteobacteria</taxon>
        <taxon>Alteromonadales</taxon>
        <taxon>Alteromonadaceae</taxon>
        <taxon>Alginatibacterium</taxon>
    </lineage>
</organism>
<dbReference type="PANTHER" id="PTHR22916:SF51">
    <property type="entry name" value="GLYCOSYLTRANSFERASE EPSH-RELATED"/>
    <property type="match status" value="1"/>
</dbReference>
<dbReference type="SUPFAM" id="SSF53448">
    <property type="entry name" value="Nucleotide-diphospho-sugar transferases"/>
    <property type="match status" value="1"/>
</dbReference>
<dbReference type="CDD" id="cd00761">
    <property type="entry name" value="Glyco_tranf_GTA_type"/>
    <property type="match status" value="1"/>
</dbReference>
<dbReference type="RefSeq" id="WP_120354871.1">
    <property type="nucleotide sequence ID" value="NZ_RAQO01000005.1"/>
</dbReference>
<accession>A0A420EDN8</accession>
<reference evidence="4 5" key="1">
    <citation type="submission" date="2018-09" db="EMBL/GenBank/DDBJ databases">
        <authorList>
            <person name="Wang Z."/>
        </authorList>
    </citation>
    <scope>NUCLEOTIDE SEQUENCE [LARGE SCALE GENOMIC DNA]</scope>
    <source>
        <strain evidence="4 5">ALS 81</strain>
    </source>
</reference>
<name>A0A420EDN8_9ALTE</name>
<gene>
    <name evidence="4" type="ORF">DBZ36_10380</name>
</gene>
<dbReference type="InterPro" id="IPR029044">
    <property type="entry name" value="Nucleotide-diphossugar_trans"/>
</dbReference>
<sequence>MNKISVVVAAYNCESTIEACLVSIEQQSFIESLQVIVVLDAPTDNSAQVVQRFCRDRKAFTVVALLKNVGVSMARNIGMQHSQGEYIGFVDADDQCHPRMYQCLFEAACEGMADLAYCEMAAFSTQSPSERNQAMSCEFLFQNTFVTNKIFKRELLIKHKIQFYKDQIFEDEPFVYTAWFSSQQTVAVNQRLYFYRVGQQSLCNDPNNQGLKARNNLHEKQLMLSRFMLDVQNRHQLKNQADKILECLCHHALAALYYRLPLSDLLSFYSFINYLIDKYGLRPYCTDSSSYYVSRFTKFQASPWLIVALKLRIAMVTHVQSLRFGLKSFGSKVLLVKQVAYES</sequence>
<dbReference type="PANTHER" id="PTHR22916">
    <property type="entry name" value="GLYCOSYLTRANSFERASE"/>
    <property type="match status" value="1"/>
</dbReference>
<comment type="caution">
    <text evidence="4">The sequence shown here is derived from an EMBL/GenBank/DDBJ whole genome shotgun (WGS) entry which is preliminary data.</text>
</comment>
<keyword evidence="1" id="KW-0328">Glycosyltransferase</keyword>
<dbReference type="Pfam" id="PF00535">
    <property type="entry name" value="Glycos_transf_2"/>
    <property type="match status" value="1"/>
</dbReference>
<evidence type="ECO:0000256" key="1">
    <source>
        <dbReference type="ARBA" id="ARBA00022676"/>
    </source>
</evidence>
<dbReference type="AlphaFoldDB" id="A0A420EDN8"/>
<protein>
    <submittedName>
        <fullName evidence="4">Glycosyltransferase</fullName>
    </submittedName>
</protein>
<dbReference type="GO" id="GO:0016758">
    <property type="term" value="F:hexosyltransferase activity"/>
    <property type="evidence" value="ECO:0007669"/>
    <property type="project" value="UniProtKB-ARBA"/>
</dbReference>
<evidence type="ECO:0000256" key="2">
    <source>
        <dbReference type="ARBA" id="ARBA00022679"/>
    </source>
</evidence>
<keyword evidence="2 4" id="KW-0808">Transferase</keyword>
<feature type="domain" description="Glycosyltransferase 2-like" evidence="3">
    <location>
        <begin position="5"/>
        <end position="142"/>
    </location>
</feature>
<keyword evidence="5" id="KW-1185">Reference proteome</keyword>
<dbReference type="InterPro" id="IPR001173">
    <property type="entry name" value="Glyco_trans_2-like"/>
</dbReference>
<evidence type="ECO:0000313" key="4">
    <source>
        <dbReference type="EMBL" id="RKF18791.1"/>
    </source>
</evidence>
<dbReference type="Proteomes" id="UP000286482">
    <property type="component" value="Unassembled WGS sequence"/>
</dbReference>